<dbReference type="PANTHER" id="PTHR23192">
    <property type="entry name" value="OLFACTOMEDIN-RELATED"/>
    <property type="match status" value="1"/>
</dbReference>
<keyword evidence="7" id="KW-1185">Reference proteome</keyword>
<reference evidence="6" key="2">
    <citation type="submission" date="2025-09" db="UniProtKB">
        <authorList>
            <consortium name="Ensembl"/>
        </authorList>
    </citation>
    <scope>IDENTIFICATION</scope>
</reference>
<comment type="caution">
    <text evidence="3">Lacks conserved residue(s) required for the propagation of feature annotation.</text>
</comment>
<evidence type="ECO:0000313" key="7">
    <source>
        <dbReference type="Proteomes" id="UP000694557"/>
    </source>
</evidence>
<dbReference type="Ensembl" id="ENSOKIT00005082324.1">
    <property type="protein sequence ID" value="ENSOKIP00005077257.1"/>
    <property type="gene ID" value="ENSOKIG00005033395.1"/>
</dbReference>
<sequence length="365" mass="40573">KSVEGLLLGLKRRLPQLEADVSVLEQEDDGDLYGTVSLQVIENELSEIQNLIDKLNSTTHSHQRLNTDTAEQVRSLTGDQTLFFSRRCLKYFTLAMVIVTGPNTYSVTEYGASYAYGSWGRDPKPAAGKESWFWIVPLTSSNVFSNFVRLYSSLSSLVVGVSVPGTVAIHPSNPTTNTIQGPNVVMYGDALYYNCYNKDAVCRFNITAKTVTTVGLPKGTGFNSKFNFCHLDACYGYTDMDLATDESGVWVIYSTPDNFGNLVLAEVIPESPPTLGRTWTTSAHKRAVTNTFMACGVLYATRYLSKEAEEIFYSFDTVSGRERYDIGMEIKKMSTNIQSLNYSPVDHMLYAYSDSMVVSYKVNFG</sequence>
<evidence type="ECO:0000313" key="6">
    <source>
        <dbReference type="Ensembl" id="ENSOKIP00005077257.1"/>
    </source>
</evidence>
<keyword evidence="2" id="KW-0964">Secreted</keyword>
<protein>
    <submittedName>
        <fullName evidence="6">Si:ch211-194m7.5</fullName>
    </submittedName>
</protein>
<dbReference type="AlphaFoldDB" id="A0A8C7IUG2"/>
<comment type="subcellular location">
    <subcellularLocation>
        <location evidence="1">Secreted</location>
    </subcellularLocation>
</comment>
<dbReference type="GO" id="GO:0007165">
    <property type="term" value="P:signal transduction"/>
    <property type="evidence" value="ECO:0007669"/>
    <property type="project" value="TreeGrafter"/>
</dbReference>
<organism evidence="6 7">
    <name type="scientific">Oncorhynchus kisutch</name>
    <name type="common">Coho salmon</name>
    <name type="synonym">Salmo kisutch</name>
    <dbReference type="NCBI Taxonomy" id="8019"/>
    <lineage>
        <taxon>Eukaryota</taxon>
        <taxon>Metazoa</taxon>
        <taxon>Chordata</taxon>
        <taxon>Craniata</taxon>
        <taxon>Vertebrata</taxon>
        <taxon>Euteleostomi</taxon>
        <taxon>Actinopterygii</taxon>
        <taxon>Neopterygii</taxon>
        <taxon>Teleostei</taxon>
        <taxon>Protacanthopterygii</taxon>
        <taxon>Salmoniformes</taxon>
        <taxon>Salmonidae</taxon>
        <taxon>Salmoninae</taxon>
        <taxon>Oncorhynchus</taxon>
    </lineage>
</organism>
<proteinExistence type="predicted"/>
<evidence type="ECO:0000256" key="1">
    <source>
        <dbReference type="ARBA" id="ARBA00004613"/>
    </source>
</evidence>
<dbReference type="InterPro" id="IPR050605">
    <property type="entry name" value="Olfactomedin-like_domain"/>
</dbReference>
<evidence type="ECO:0000256" key="4">
    <source>
        <dbReference type="SAM" id="Coils"/>
    </source>
</evidence>
<dbReference type="InterPro" id="IPR003112">
    <property type="entry name" value="Olfac-like_dom"/>
</dbReference>
<feature type="coiled-coil region" evidence="4">
    <location>
        <begin position="7"/>
        <end position="58"/>
    </location>
</feature>
<dbReference type="GO" id="GO:0005615">
    <property type="term" value="C:extracellular space"/>
    <property type="evidence" value="ECO:0007669"/>
    <property type="project" value="TreeGrafter"/>
</dbReference>
<dbReference type="SMART" id="SM00284">
    <property type="entry name" value="OLF"/>
    <property type="match status" value="1"/>
</dbReference>
<name>A0A8C7IUG2_ONCKI</name>
<dbReference type="GeneTree" id="ENSGT00940000165415"/>
<dbReference type="Pfam" id="PF02191">
    <property type="entry name" value="OLF"/>
    <property type="match status" value="1"/>
</dbReference>
<feature type="domain" description="Olfactomedin-like" evidence="5">
    <location>
        <begin position="87"/>
        <end position="365"/>
    </location>
</feature>
<evidence type="ECO:0000256" key="2">
    <source>
        <dbReference type="ARBA" id="ARBA00022525"/>
    </source>
</evidence>
<dbReference type="PANTHER" id="PTHR23192:SF68">
    <property type="entry name" value="OLFACTOMEDIN-4-LIKE"/>
    <property type="match status" value="1"/>
</dbReference>
<evidence type="ECO:0000259" key="5">
    <source>
        <dbReference type="PROSITE" id="PS51132"/>
    </source>
</evidence>
<dbReference type="PROSITE" id="PS51132">
    <property type="entry name" value="OLF"/>
    <property type="match status" value="1"/>
</dbReference>
<evidence type="ECO:0000256" key="3">
    <source>
        <dbReference type="PROSITE-ProRule" id="PRU00446"/>
    </source>
</evidence>
<reference evidence="6" key="1">
    <citation type="submission" date="2025-08" db="UniProtKB">
        <authorList>
            <consortium name="Ensembl"/>
        </authorList>
    </citation>
    <scope>IDENTIFICATION</scope>
</reference>
<dbReference type="Proteomes" id="UP000694557">
    <property type="component" value="Unassembled WGS sequence"/>
</dbReference>
<keyword evidence="4" id="KW-0175">Coiled coil</keyword>
<accession>A0A8C7IUG2</accession>